<evidence type="ECO:0000313" key="3">
    <source>
        <dbReference type="EMBL" id="HAE1513756.1"/>
    </source>
</evidence>
<dbReference type="RefSeq" id="WP_039518820.1">
    <property type="nucleotide sequence ID" value="NZ_CBDHOZ010000032.1"/>
</dbReference>
<feature type="region of interest" description="Disordered" evidence="1">
    <location>
        <begin position="1"/>
        <end position="21"/>
    </location>
</feature>
<proteinExistence type="predicted"/>
<protein>
    <submittedName>
        <fullName evidence="2">Uncharacterized protein</fullName>
    </submittedName>
</protein>
<gene>
    <name evidence="2" type="ORF">DN323_01115</name>
    <name evidence="3" type="ORF">G2992_07965</name>
</gene>
<reference evidence="2" key="2">
    <citation type="submission" date="2018-06" db="EMBL/GenBank/DDBJ databases">
        <authorList>
            <person name="Ashton P.M."/>
            <person name="Dallman T."/>
            <person name="Nair S."/>
            <person name="De Pinna E."/>
            <person name="Peters T."/>
            <person name="Grant K."/>
        </authorList>
    </citation>
    <scope>NUCLEOTIDE SEQUENCE</scope>
    <source>
        <strain evidence="2">288881</strain>
    </source>
</reference>
<dbReference type="EMBL" id="DAAQZM010000001">
    <property type="protein sequence ID" value="HAE1513756.1"/>
    <property type="molecule type" value="Genomic_DNA"/>
</dbReference>
<name>A0A3V3U5Q8_SALET</name>
<accession>A0A3V3U5Q8</accession>
<dbReference type="EMBL" id="AAHEPM010000001">
    <property type="protein sequence ID" value="EBV2394245.1"/>
    <property type="molecule type" value="Genomic_DNA"/>
</dbReference>
<sequence length="155" mass="16923">MASHAKIARKEQQNQRAELRKEQVKLATSEVSRSQLRDMRKLGFAPRKGVVTQKHFERYAAHLEAQATANRANALNNEVAVFNANGGLMASIFERLNKPGIKDTAFANLSAVALRAVSLVPTLADKMRIDAAAGNSSLPDEDRIDSVIEKLGGEL</sequence>
<comment type="caution">
    <text evidence="2">The sequence shown here is derived from an EMBL/GenBank/DDBJ whole genome shotgun (WGS) entry which is preliminary data.</text>
</comment>
<reference evidence="3" key="1">
    <citation type="journal article" date="2018" name="Genome Biol.">
        <title>SKESA: strategic k-mer extension for scrupulous assemblies.</title>
        <authorList>
            <person name="Souvorov A."/>
            <person name="Agarwala R."/>
            <person name="Lipman D.J."/>
        </authorList>
    </citation>
    <scope>NUCLEOTIDE SEQUENCE</scope>
    <source>
        <strain evidence="3">Salmonella enterica</strain>
    </source>
</reference>
<reference evidence="3" key="3">
    <citation type="submission" date="2019-10" db="EMBL/GenBank/DDBJ databases">
        <authorList>
            <consortium name="NCBI Pathogen Detection Project"/>
        </authorList>
    </citation>
    <scope>NUCLEOTIDE SEQUENCE</scope>
    <source>
        <strain evidence="3">Salmonella enterica</strain>
    </source>
</reference>
<organism evidence="2">
    <name type="scientific">Salmonella enterica subsp. enterica serovar Havana</name>
    <dbReference type="NCBI Taxonomy" id="179997"/>
    <lineage>
        <taxon>Bacteria</taxon>
        <taxon>Pseudomonadati</taxon>
        <taxon>Pseudomonadota</taxon>
        <taxon>Gammaproteobacteria</taxon>
        <taxon>Enterobacterales</taxon>
        <taxon>Enterobacteriaceae</taxon>
        <taxon>Salmonella</taxon>
    </lineage>
</organism>
<evidence type="ECO:0000313" key="2">
    <source>
        <dbReference type="EMBL" id="EBV2394245.1"/>
    </source>
</evidence>
<evidence type="ECO:0000256" key="1">
    <source>
        <dbReference type="SAM" id="MobiDB-lite"/>
    </source>
</evidence>
<feature type="compositionally biased region" description="Basic and acidic residues" evidence="1">
    <location>
        <begin position="8"/>
        <end position="21"/>
    </location>
</feature>
<dbReference type="AlphaFoldDB" id="A0A3V3U5Q8"/>